<accession>A0ABD1ZHK9</accession>
<organism evidence="1 2">
    <name type="scientific">Riccia fluitans</name>
    <dbReference type="NCBI Taxonomy" id="41844"/>
    <lineage>
        <taxon>Eukaryota</taxon>
        <taxon>Viridiplantae</taxon>
        <taxon>Streptophyta</taxon>
        <taxon>Embryophyta</taxon>
        <taxon>Marchantiophyta</taxon>
        <taxon>Marchantiopsida</taxon>
        <taxon>Marchantiidae</taxon>
        <taxon>Marchantiales</taxon>
        <taxon>Ricciaceae</taxon>
        <taxon>Riccia</taxon>
    </lineage>
</organism>
<keyword evidence="2" id="KW-1185">Reference proteome</keyword>
<name>A0ABD1ZHK9_9MARC</name>
<proteinExistence type="predicted"/>
<dbReference type="AlphaFoldDB" id="A0ABD1ZHK9"/>
<sequence>MLASVACARGSSKKEKEHHWLTRSRVIGRWEQRKDLVSLLLVQLGSFYFVKMSGAFQGRPSKLGVLKVPIFSSVSKFVASAVKKVLGIDPSGKSCEIRLKIHRIQCLDPSGAQRRVMQIGAFLPPVVKMNAGDVKGNFGLRCRSEFTWGAMSVA</sequence>
<gene>
    <name evidence="1" type="ORF">R1flu_017862</name>
</gene>
<evidence type="ECO:0000313" key="1">
    <source>
        <dbReference type="EMBL" id="KAL2649734.1"/>
    </source>
</evidence>
<dbReference type="Proteomes" id="UP001605036">
    <property type="component" value="Unassembled WGS sequence"/>
</dbReference>
<protein>
    <submittedName>
        <fullName evidence="1">Uncharacterized protein</fullName>
    </submittedName>
</protein>
<comment type="caution">
    <text evidence="1">The sequence shown here is derived from an EMBL/GenBank/DDBJ whole genome shotgun (WGS) entry which is preliminary data.</text>
</comment>
<reference evidence="1 2" key="1">
    <citation type="submission" date="2024-09" db="EMBL/GenBank/DDBJ databases">
        <title>Chromosome-scale assembly of Riccia fluitans.</title>
        <authorList>
            <person name="Paukszto L."/>
            <person name="Sawicki J."/>
            <person name="Karawczyk K."/>
            <person name="Piernik-Szablinska J."/>
            <person name="Szczecinska M."/>
            <person name="Mazdziarz M."/>
        </authorList>
    </citation>
    <scope>NUCLEOTIDE SEQUENCE [LARGE SCALE GENOMIC DNA]</scope>
    <source>
        <strain evidence="1">Rf_01</strain>
        <tissue evidence="1">Aerial parts of the thallus</tissue>
    </source>
</reference>
<dbReference type="EMBL" id="JBHFFA010000001">
    <property type="protein sequence ID" value="KAL2649734.1"/>
    <property type="molecule type" value="Genomic_DNA"/>
</dbReference>
<evidence type="ECO:0000313" key="2">
    <source>
        <dbReference type="Proteomes" id="UP001605036"/>
    </source>
</evidence>